<proteinExistence type="predicted"/>
<dbReference type="EMBL" id="PYSW02000021">
    <property type="protein sequence ID" value="KAG2383370.1"/>
    <property type="molecule type" value="Genomic_DNA"/>
</dbReference>
<dbReference type="InterPro" id="IPR041698">
    <property type="entry name" value="Methyltransf_25"/>
</dbReference>
<dbReference type="Pfam" id="PF13649">
    <property type="entry name" value="Methyltransf_25"/>
    <property type="match status" value="1"/>
</dbReference>
<organism evidence="2 3">
    <name type="scientific">Naegleria lovaniensis</name>
    <name type="common">Amoeba</name>
    <dbReference type="NCBI Taxonomy" id="51637"/>
    <lineage>
        <taxon>Eukaryota</taxon>
        <taxon>Discoba</taxon>
        <taxon>Heterolobosea</taxon>
        <taxon>Tetramitia</taxon>
        <taxon>Eutetramitia</taxon>
        <taxon>Vahlkampfiidae</taxon>
        <taxon>Naegleria</taxon>
    </lineage>
</organism>
<feature type="domain" description="Methyltransferase" evidence="1">
    <location>
        <begin position="235"/>
        <end position="334"/>
    </location>
</feature>
<evidence type="ECO:0000259" key="1">
    <source>
        <dbReference type="Pfam" id="PF13649"/>
    </source>
</evidence>
<dbReference type="Gene3D" id="3.40.50.150">
    <property type="entry name" value="Vaccinia Virus protein VP39"/>
    <property type="match status" value="1"/>
</dbReference>
<protein>
    <recommendedName>
        <fullName evidence="1">Methyltransferase domain-containing protein</fullName>
    </recommendedName>
</protein>
<reference evidence="2 3" key="1">
    <citation type="journal article" date="2018" name="BMC Genomics">
        <title>The genome of Naegleria lovaniensis, the basis for a comparative approach to unravel pathogenicity factors of the human pathogenic amoeba N. fowleri.</title>
        <authorList>
            <person name="Liechti N."/>
            <person name="Schurch N."/>
            <person name="Bruggmann R."/>
            <person name="Wittwer M."/>
        </authorList>
    </citation>
    <scope>NUCLEOTIDE SEQUENCE [LARGE SCALE GENOMIC DNA]</scope>
    <source>
        <strain evidence="2 3">ATCC 30569</strain>
    </source>
</reference>
<dbReference type="RefSeq" id="XP_044549049.1">
    <property type="nucleotide sequence ID" value="XM_044694376.1"/>
</dbReference>
<dbReference type="CDD" id="cd02440">
    <property type="entry name" value="AdoMet_MTases"/>
    <property type="match status" value="1"/>
</dbReference>
<keyword evidence="3" id="KW-1185">Reference proteome</keyword>
<dbReference type="AlphaFoldDB" id="A0AA88GSN1"/>
<dbReference type="SUPFAM" id="SSF53335">
    <property type="entry name" value="S-adenosyl-L-methionine-dependent methyltransferases"/>
    <property type="match status" value="1"/>
</dbReference>
<gene>
    <name evidence="2" type="ORF">C9374_004707</name>
</gene>
<dbReference type="Proteomes" id="UP000816034">
    <property type="component" value="Unassembled WGS sequence"/>
</dbReference>
<sequence>MPQTLCKMFENMKKAYTLGLFDKYFDDEDDELTSKHCNTSNHGNIDDDENSSSHFGFVAMRAPSPYSGFLITSRASNKQNPTLKDIVYVSHVDFEKQELHVHSQQGHKSSLNANVAAWLFENRKEVKLILHAHIFPSCDNMTDFDYSPGTQEDVDAVAAKMSHGEKIVEIPQHGIISVAEQSDEVEEAIHALGEGHAYFKFAHLYDMIYARFQKSTDLIDVLDREFPDNKNFTNICDLCCGTGEVTRLLYERGFRTFTLADQSDKMLSYAMKKLTTCYGEEFTRTIPTHVTSMQELKIPEAEFDVIVMRQAINYAMHLEGYPRFLPPVLNILKKEFSKMRELRYDSTDGHVGISGDNHKDYDNNNQQHLKIPFNVYIREGNLLKIENHTANPRREIRLLSHAQHCVMERVRFDQHSKEVPLYERHCLFDLNTFGMFTRNEFYDELKGVGFTQVKCYGKGLAEIDIERAQDEQSPSLYFVATK</sequence>
<dbReference type="InterPro" id="IPR029063">
    <property type="entry name" value="SAM-dependent_MTases_sf"/>
</dbReference>
<comment type="caution">
    <text evidence="2">The sequence shown here is derived from an EMBL/GenBank/DDBJ whole genome shotgun (WGS) entry which is preliminary data.</text>
</comment>
<name>A0AA88GSN1_NAELO</name>
<dbReference type="GeneID" id="68097162"/>
<accession>A0AA88GSN1</accession>
<evidence type="ECO:0000313" key="2">
    <source>
        <dbReference type="EMBL" id="KAG2383370.1"/>
    </source>
</evidence>
<evidence type="ECO:0000313" key="3">
    <source>
        <dbReference type="Proteomes" id="UP000816034"/>
    </source>
</evidence>